<evidence type="ECO:0000256" key="1">
    <source>
        <dbReference type="SAM" id="MobiDB-lite"/>
    </source>
</evidence>
<name>A0A8J5WYZ8_ZIZPA</name>
<dbReference type="AlphaFoldDB" id="A0A8J5WYZ8"/>
<dbReference type="InterPro" id="IPR012876">
    <property type="entry name" value="DUF1677_pln"/>
</dbReference>
<evidence type="ECO:0000313" key="2">
    <source>
        <dbReference type="EMBL" id="KAG8098132.1"/>
    </source>
</evidence>
<feature type="region of interest" description="Disordered" evidence="1">
    <location>
        <begin position="95"/>
        <end position="213"/>
    </location>
</feature>
<accession>A0A8J5WYZ8</accession>
<dbReference type="PANTHER" id="PTHR33108">
    <property type="entry name" value="OS01G0745000 PROTEIN"/>
    <property type="match status" value="1"/>
</dbReference>
<dbReference type="Pfam" id="PF07911">
    <property type="entry name" value="DUF1677"/>
    <property type="match status" value="1"/>
</dbReference>
<feature type="compositionally biased region" description="Low complexity" evidence="1">
    <location>
        <begin position="103"/>
        <end position="122"/>
    </location>
</feature>
<feature type="compositionally biased region" description="Low complexity" evidence="1">
    <location>
        <begin position="197"/>
        <end position="213"/>
    </location>
</feature>
<dbReference type="PANTHER" id="PTHR33108:SF8">
    <property type="entry name" value="EXPRESSED PROTEIN"/>
    <property type="match status" value="1"/>
</dbReference>
<dbReference type="OrthoDB" id="671360at2759"/>
<dbReference type="Proteomes" id="UP000729402">
    <property type="component" value="Unassembled WGS sequence"/>
</dbReference>
<reference evidence="2" key="2">
    <citation type="submission" date="2021-02" db="EMBL/GenBank/DDBJ databases">
        <authorList>
            <person name="Kimball J.A."/>
            <person name="Haas M.W."/>
            <person name="Macchietto M."/>
            <person name="Kono T."/>
            <person name="Duquette J."/>
            <person name="Shao M."/>
        </authorList>
    </citation>
    <scope>NUCLEOTIDE SEQUENCE</scope>
    <source>
        <tissue evidence="2">Fresh leaf tissue</tissue>
    </source>
</reference>
<comment type="caution">
    <text evidence="2">The sequence shown here is derived from an EMBL/GenBank/DDBJ whole genome shotgun (WGS) entry which is preliminary data.</text>
</comment>
<gene>
    <name evidence="2" type="ORF">GUJ93_ZPchr0013g34992</name>
</gene>
<evidence type="ECO:0000313" key="3">
    <source>
        <dbReference type="Proteomes" id="UP000729402"/>
    </source>
</evidence>
<organism evidence="2 3">
    <name type="scientific">Zizania palustris</name>
    <name type="common">Northern wild rice</name>
    <dbReference type="NCBI Taxonomy" id="103762"/>
    <lineage>
        <taxon>Eukaryota</taxon>
        <taxon>Viridiplantae</taxon>
        <taxon>Streptophyta</taxon>
        <taxon>Embryophyta</taxon>
        <taxon>Tracheophyta</taxon>
        <taxon>Spermatophyta</taxon>
        <taxon>Magnoliopsida</taxon>
        <taxon>Liliopsida</taxon>
        <taxon>Poales</taxon>
        <taxon>Poaceae</taxon>
        <taxon>BOP clade</taxon>
        <taxon>Oryzoideae</taxon>
        <taxon>Oryzeae</taxon>
        <taxon>Zizaniinae</taxon>
        <taxon>Zizania</taxon>
    </lineage>
</organism>
<sequence>MEFKEVESVAVMSCECCGLEEECTDEYIGGVRAYFGGRWLCGLCSEAVKYEAGKCSPRAPDVEEAVLAHMAFCRMLKRGGPAERVAEGMCQMLRTASGRQRRASSSSSSSSSSSPSPSPRAAPAHHRAQSTLSLRTTGGGSRRPSAALRRLTVSKGGDAAAQSGGTGPAALAPGQDGALTPHAALAQGGAGAANSPDQGGAVQAHGVGQDGQADAGQGYCKCAMVLERSKKRHISKLHRCITKRSCATMTNVKKEDNKEENHEPDM</sequence>
<reference evidence="2" key="1">
    <citation type="journal article" date="2021" name="bioRxiv">
        <title>Whole Genome Assembly and Annotation of Northern Wild Rice, Zizania palustris L., Supports a Whole Genome Duplication in the Zizania Genus.</title>
        <authorList>
            <person name="Haas M."/>
            <person name="Kono T."/>
            <person name="Macchietto M."/>
            <person name="Millas R."/>
            <person name="McGilp L."/>
            <person name="Shao M."/>
            <person name="Duquette J."/>
            <person name="Hirsch C.N."/>
            <person name="Kimball J."/>
        </authorList>
    </citation>
    <scope>NUCLEOTIDE SEQUENCE</scope>
    <source>
        <tissue evidence="2">Fresh leaf tissue</tissue>
    </source>
</reference>
<proteinExistence type="predicted"/>
<protein>
    <submittedName>
        <fullName evidence="2">Uncharacterized protein</fullName>
    </submittedName>
</protein>
<dbReference type="EMBL" id="JAAALK010000079">
    <property type="protein sequence ID" value="KAG8098132.1"/>
    <property type="molecule type" value="Genomic_DNA"/>
</dbReference>
<keyword evidence="3" id="KW-1185">Reference proteome</keyword>